<evidence type="ECO:0000259" key="10">
    <source>
        <dbReference type="PROSITE" id="PS51371"/>
    </source>
</evidence>
<dbReference type="SUPFAM" id="SSF158791">
    <property type="entry name" value="MgtE N-terminal domain-like"/>
    <property type="match status" value="1"/>
</dbReference>
<dbReference type="InterPro" id="IPR000644">
    <property type="entry name" value="CBS_dom"/>
</dbReference>
<feature type="transmembrane region" description="Helical" evidence="9">
    <location>
        <begin position="285"/>
        <end position="305"/>
    </location>
</feature>
<dbReference type="PROSITE" id="PS51371">
    <property type="entry name" value="CBS"/>
    <property type="match status" value="2"/>
</dbReference>
<dbReference type="Gene3D" id="1.10.357.20">
    <property type="entry name" value="SLC41 divalent cation transporters, integral membrane domain"/>
    <property type="match status" value="1"/>
</dbReference>
<evidence type="ECO:0000256" key="1">
    <source>
        <dbReference type="ARBA" id="ARBA00004141"/>
    </source>
</evidence>
<dbReference type="Proteomes" id="UP000178943">
    <property type="component" value="Unassembled WGS sequence"/>
</dbReference>
<feature type="transmembrane region" description="Helical" evidence="9">
    <location>
        <begin position="419"/>
        <end position="439"/>
    </location>
</feature>
<keyword evidence="9" id="KW-0479">Metal-binding</keyword>
<dbReference type="PANTHER" id="PTHR43773:SF1">
    <property type="entry name" value="MAGNESIUM TRANSPORTER MGTE"/>
    <property type="match status" value="1"/>
</dbReference>
<organism evidence="11 12">
    <name type="scientific">Candidatus Fischerbacteria bacterium RBG_13_37_8</name>
    <dbReference type="NCBI Taxonomy" id="1817863"/>
    <lineage>
        <taxon>Bacteria</taxon>
        <taxon>Candidatus Fischeribacteriota</taxon>
    </lineage>
</organism>
<feature type="transmembrane region" description="Helical" evidence="9">
    <location>
        <begin position="358"/>
        <end position="378"/>
    </location>
</feature>
<keyword evidence="4 9" id="KW-0812">Transmembrane</keyword>
<protein>
    <recommendedName>
        <fullName evidence="9">Magnesium transporter MgtE</fullName>
    </recommendedName>
</protein>
<comment type="subunit">
    <text evidence="9">Homodimer.</text>
</comment>
<dbReference type="Gene3D" id="1.25.60.10">
    <property type="entry name" value="MgtE N-terminal domain-like"/>
    <property type="match status" value="1"/>
</dbReference>
<keyword evidence="6 9" id="KW-1133">Transmembrane helix</keyword>
<feature type="transmembrane region" description="Helical" evidence="9">
    <location>
        <begin position="384"/>
        <end position="407"/>
    </location>
</feature>
<keyword evidence="3 9" id="KW-0813">Transport</keyword>
<dbReference type="GO" id="GO:0005886">
    <property type="term" value="C:plasma membrane"/>
    <property type="evidence" value="ECO:0007669"/>
    <property type="project" value="UniProtKB-SubCell"/>
</dbReference>
<feature type="domain" description="CBS" evidence="10">
    <location>
        <begin position="201"/>
        <end position="257"/>
    </location>
</feature>
<evidence type="ECO:0000256" key="5">
    <source>
        <dbReference type="ARBA" id="ARBA00022842"/>
    </source>
</evidence>
<dbReference type="SMART" id="SM00924">
    <property type="entry name" value="MgtE_N"/>
    <property type="match status" value="1"/>
</dbReference>
<evidence type="ECO:0000256" key="8">
    <source>
        <dbReference type="PROSITE-ProRule" id="PRU00703"/>
    </source>
</evidence>
<keyword evidence="9" id="KW-1003">Cell membrane</keyword>
<dbReference type="SMART" id="SM00116">
    <property type="entry name" value="CBS"/>
    <property type="match status" value="2"/>
</dbReference>
<dbReference type="InterPro" id="IPR006668">
    <property type="entry name" value="Mg_transptr_MgtE_intracell_dom"/>
</dbReference>
<sequence length="448" mass="50410">MRVNEILVQEIEALIQKKDYRSLKEALPEILPADLVEILYLLPTVDRLLIFRLLKKDMAVEVFSLLESNEQEELLHLFTDDNAKEILQSMAPDDRADLFDELPAGIVNRLIALLPQDQRDLMNRMLNYPDNSAGRLMTTEYVNLREHMNVASAIHHIRTVAPDKETIYYAYVIDDRRYLIGIVSLRQLLLAQDSMLVENIMHKDFISVKTTDDQEYVAKAIKKYDLLAIPVVDLENRLVGIVTVDDVIDVIDEEATEDFHKMAAMQATEDSYFSTGFFMLARKRILWLILLLLAYNFTQIVLRHYADTLKIISLIFFMPMIIGTGGNAGTQSATLIIRGLAVGEIRPLDFFKIVFKESFMGILMGLLLGIVLIISGAIMGADMIIAYIASIALIVIVLSANLAGALLPLIAKLLKLDPAIMAGPVITIIVDILGIVIYFEVAKFLLNI</sequence>
<dbReference type="InterPro" id="IPR046342">
    <property type="entry name" value="CBS_dom_sf"/>
</dbReference>
<dbReference type="GO" id="GO:0046872">
    <property type="term" value="F:metal ion binding"/>
    <property type="evidence" value="ECO:0007669"/>
    <property type="project" value="UniProtKB-KW"/>
</dbReference>
<dbReference type="SUPFAM" id="SSF54631">
    <property type="entry name" value="CBS-domain pair"/>
    <property type="match status" value="1"/>
</dbReference>
<dbReference type="Pfam" id="PF03448">
    <property type="entry name" value="MgtE_N"/>
    <property type="match status" value="1"/>
</dbReference>
<evidence type="ECO:0000256" key="7">
    <source>
        <dbReference type="ARBA" id="ARBA00023136"/>
    </source>
</evidence>
<evidence type="ECO:0000256" key="9">
    <source>
        <dbReference type="RuleBase" id="RU362011"/>
    </source>
</evidence>
<evidence type="ECO:0000256" key="3">
    <source>
        <dbReference type="ARBA" id="ARBA00022448"/>
    </source>
</evidence>
<evidence type="ECO:0000256" key="2">
    <source>
        <dbReference type="ARBA" id="ARBA00009749"/>
    </source>
</evidence>
<dbReference type="SUPFAM" id="SSF161093">
    <property type="entry name" value="MgtE membrane domain-like"/>
    <property type="match status" value="1"/>
</dbReference>
<gene>
    <name evidence="11" type="ORF">A2Y62_17530</name>
</gene>
<dbReference type="AlphaFoldDB" id="A0A1F5VPC4"/>
<name>A0A1F5VPC4_9BACT</name>
<evidence type="ECO:0000313" key="11">
    <source>
        <dbReference type="EMBL" id="OGF65178.1"/>
    </source>
</evidence>
<feature type="transmembrane region" description="Helical" evidence="9">
    <location>
        <begin position="311"/>
        <end position="337"/>
    </location>
</feature>
<keyword evidence="5 9" id="KW-0460">Magnesium</keyword>
<dbReference type="Pfam" id="PF01769">
    <property type="entry name" value="MgtE"/>
    <property type="match status" value="1"/>
</dbReference>
<evidence type="ECO:0000256" key="6">
    <source>
        <dbReference type="ARBA" id="ARBA00022989"/>
    </source>
</evidence>
<dbReference type="EMBL" id="MFGW01000114">
    <property type="protein sequence ID" value="OGF65178.1"/>
    <property type="molecule type" value="Genomic_DNA"/>
</dbReference>
<evidence type="ECO:0000256" key="4">
    <source>
        <dbReference type="ARBA" id="ARBA00022692"/>
    </source>
</evidence>
<dbReference type="GO" id="GO:0015095">
    <property type="term" value="F:magnesium ion transmembrane transporter activity"/>
    <property type="evidence" value="ECO:0007669"/>
    <property type="project" value="UniProtKB-UniRule"/>
</dbReference>
<evidence type="ECO:0000313" key="12">
    <source>
        <dbReference type="Proteomes" id="UP000178943"/>
    </source>
</evidence>
<dbReference type="Gene3D" id="3.10.580.10">
    <property type="entry name" value="CBS-domain"/>
    <property type="match status" value="1"/>
</dbReference>
<dbReference type="PANTHER" id="PTHR43773">
    <property type="entry name" value="MAGNESIUM TRANSPORTER MGTE"/>
    <property type="match status" value="1"/>
</dbReference>
<dbReference type="InterPro" id="IPR006667">
    <property type="entry name" value="SLC41_membr_dom"/>
</dbReference>
<comment type="function">
    <text evidence="9">Acts as a magnesium transporter.</text>
</comment>
<dbReference type="NCBIfam" id="TIGR00400">
    <property type="entry name" value="mgtE"/>
    <property type="match status" value="1"/>
</dbReference>
<comment type="similarity">
    <text evidence="2 9">Belongs to the SLC41A transporter family.</text>
</comment>
<dbReference type="CDD" id="cd04606">
    <property type="entry name" value="CBS_pair_Mg_transporter"/>
    <property type="match status" value="1"/>
</dbReference>
<comment type="subcellular location">
    <subcellularLocation>
        <location evidence="9">Cell membrane</location>
        <topology evidence="9">Multi-pass membrane protein</topology>
    </subcellularLocation>
    <subcellularLocation>
        <location evidence="1">Membrane</location>
        <topology evidence="1">Multi-pass membrane protein</topology>
    </subcellularLocation>
</comment>
<comment type="caution">
    <text evidence="11">The sequence shown here is derived from an EMBL/GenBank/DDBJ whole genome shotgun (WGS) entry which is preliminary data.</text>
</comment>
<dbReference type="InterPro" id="IPR038076">
    <property type="entry name" value="MgtE_N_sf"/>
</dbReference>
<proteinExistence type="inferred from homology"/>
<keyword evidence="7 9" id="KW-0472">Membrane</keyword>
<dbReference type="Pfam" id="PF00571">
    <property type="entry name" value="CBS"/>
    <property type="match status" value="2"/>
</dbReference>
<dbReference type="STRING" id="1817863.A2Y62_17530"/>
<reference evidence="11 12" key="1">
    <citation type="journal article" date="2016" name="Nat. Commun.">
        <title>Thousands of microbial genomes shed light on interconnected biogeochemical processes in an aquifer system.</title>
        <authorList>
            <person name="Anantharaman K."/>
            <person name="Brown C.T."/>
            <person name="Hug L.A."/>
            <person name="Sharon I."/>
            <person name="Castelle C.J."/>
            <person name="Probst A.J."/>
            <person name="Thomas B.C."/>
            <person name="Singh A."/>
            <person name="Wilkins M.J."/>
            <person name="Karaoz U."/>
            <person name="Brodie E.L."/>
            <person name="Williams K.H."/>
            <person name="Hubbard S.S."/>
            <person name="Banfield J.F."/>
        </authorList>
    </citation>
    <scope>NUCLEOTIDE SEQUENCE [LARGE SCALE GENOMIC DNA]</scope>
</reference>
<keyword evidence="8" id="KW-0129">CBS domain</keyword>
<feature type="domain" description="CBS" evidence="10">
    <location>
        <begin position="137"/>
        <end position="198"/>
    </location>
</feature>
<dbReference type="InterPro" id="IPR006669">
    <property type="entry name" value="MgtE_transporter"/>
</dbReference>
<dbReference type="InterPro" id="IPR036739">
    <property type="entry name" value="SLC41_membr_dom_sf"/>
</dbReference>
<accession>A0A1F5VPC4</accession>